<evidence type="ECO:0000256" key="1">
    <source>
        <dbReference type="SAM" id="MobiDB-lite"/>
    </source>
</evidence>
<gene>
    <name evidence="3" type="ORF">IW254_001325</name>
</gene>
<dbReference type="AlphaFoldDB" id="A0A931GWB1"/>
<feature type="compositionally biased region" description="Basic and acidic residues" evidence="1">
    <location>
        <begin position="39"/>
        <end position="70"/>
    </location>
</feature>
<keyword evidence="2" id="KW-1133">Transmembrane helix</keyword>
<comment type="caution">
    <text evidence="3">The sequence shown here is derived from an EMBL/GenBank/DDBJ whole genome shotgun (WGS) entry which is preliminary data.</text>
</comment>
<keyword evidence="4" id="KW-1185">Reference proteome</keyword>
<evidence type="ECO:0000256" key="2">
    <source>
        <dbReference type="SAM" id="Phobius"/>
    </source>
</evidence>
<dbReference type="EMBL" id="JADOUE010000001">
    <property type="protein sequence ID" value="MBG6122356.1"/>
    <property type="molecule type" value="Genomic_DNA"/>
</dbReference>
<dbReference type="RefSeq" id="WP_196824762.1">
    <property type="nucleotide sequence ID" value="NZ_CP046980.1"/>
</dbReference>
<organism evidence="3 4">
    <name type="scientific">Corynebacterium aquatimens</name>
    <dbReference type="NCBI Taxonomy" id="1190508"/>
    <lineage>
        <taxon>Bacteria</taxon>
        <taxon>Bacillati</taxon>
        <taxon>Actinomycetota</taxon>
        <taxon>Actinomycetes</taxon>
        <taxon>Mycobacteriales</taxon>
        <taxon>Corynebacteriaceae</taxon>
        <taxon>Corynebacterium</taxon>
    </lineage>
</organism>
<name>A0A931GWB1_9CORY</name>
<feature type="transmembrane region" description="Helical" evidence="2">
    <location>
        <begin position="84"/>
        <end position="101"/>
    </location>
</feature>
<accession>A0A931GWB1</accession>
<dbReference type="Proteomes" id="UP000658613">
    <property type="component" value="Unassembled WGS sequence"/>
</dbReference>
<keyword evidence="2" id="KW-0812">Transmembrane</keyword>
<feature type="region of interest" description="Disordered" evidence="1">
    <location>
        <begin position="1"/>
        <end position="76"/>
    </location>
</feature>
<evidence type="ECO:0000313" key="3">
    <source>
        <dbReference type="EMBL" id="MBG6122356.1"/>
    </source>
</evidence>
<proteinExistence type="predicted"/>
<reference evidence="3" key="1">
    <citation type="submission" date="2020-11" db="EMBL/GenBank/DDBJ databases">
        <title>Sequencing the genomes of 1000 actinobacteria strains.</title>
        <authorList>
            <person name="Klenk H.-P."/>
        </authorList>
    </citation>
    <scope>NUCLEOTIDE SEQUENCE</scope>
    <source>
        <strain evidence="3">DSM 45632</strain>
    </source>
</reference>
<protein>
    <submittedName>
        <fullName evidence="3">Uncharacterized protein</fullName>
    </submittedName>
</protein>
<keyword evidence="2" id="KW-0472">Membrane</keyword>
<sequence>MAGQTRREHRLRDRTPRRASTRQRPKDADSPRRSQPAQRRSESSHPESARRPDQRPDQRRPDQGRPEPPRRWKKQPRKVYVRRRWTAIWLIVLFIVLFIRFCVPSEADRQLDQWREWAEEAERERQAYEAENPQVEPSMPVELAIPSAGMRGEFSQDVCRFEEGSVVPPTADRVCIFTSFDRPYTLPGTDARDIVVLAGNDVFAPLYNGADKRLAVNAGDDLYLRTEKSGDQWLRYQALDLHNPSPENLDSSPEIWGDGPLPGRLLTVVNPDGDASAPAIVGWQLMGSATSQEVNAFYPGR</sequence>
<evidence type="ECO:0000313" key="4">
    <source>
        <dbReference type="Proteomes" id="UP000658613"/>
    </source>
</evidence>